<evidence type="ECO:0000256" key="5">
    <source>
        <dbReference type="ARBA" id="ARBA00023136"/>
    </source>
</evidence>
<feature type="transmembrane region" description="Helical" evidence="6">
    <location>
        <begin position="146"/>
        <end position="166"/>
    </location>
</feature>
<dbReference type="Gene3D" id="1.10.287.70">
    <property type="match status" value="1"/>
</dbReference>
<evidence type="ECO:0000313" key="8">
    <source>
        <dbReference type="EMBL" id="EEN42535.1"/>
    </source>
</evidence>
<dbReference type="FunFam" id="1.10.287.70:FF:000086">
    <property type="entry name" value="Polycystic kidney disease 2"/>
    <property type="match status" value="1"/>
</dbReference>
<name>C3ZY53_BRAFL</name>
<dbReference type="AlphaFoldDB" id="C3ZY53"/>
<sequence>MMTVSSRCTVPYSDGTADRHNYTQGWIPDNTTANGTDETIMCSKHLVLPNAARTPGYHHCVGKLRDWQDVWKYTFVSFANGKKLLRPLDYISQVWNWMELLIIVLGCSTLGVYVYTQSSIDVVSEQRAAGKTAFDQYKAAANWFQVYTYLLGLLICCITLKFLRLLRFNSHVYALSLTLKKSFKPVAQFMVTAGLVITAFTMVANLTFGIKLEDFRDMPTTFKSLLVMILGAFDFEGLSEGHTVLGPLIFFGYQALMQFILLSMFMTIVMDVYARRGQETNPEDVRFVSYIKETASGAAAKVRAIPSGVRAGGSHIQEDKLPDMLENVSRVLDRLDKYSASYDRTL</sequence>
<protein>
    <recommendedName>
        <fullName evidence="7">Polycystin cation channel PKD1/PKD2 domain-containing protein</fullName>
    </recommendedName>
</protein>
<dbReference type="PRINTS" id="PR01433">
    <property type="entry name" value="POLYCYSTIN2"/>
</dbReference>
<comment type="subcellular location">
    <subcellularLocation>
        <location evidence="1">Membrane</location>
        <topology evidence="1">Multi-pass membrane protein</topology>
    </subcellularLocation>
</comment>
<reference evidence="8" key="1">
    <citation type="journal article" date="2008" name="Nature">
        <title>The amphioxus genome and the evolution of the chordate karyotype.</title>
        <authorList>
            <consortium name="US DOE Joint Genome Institute (JGI-PGF)"/>
            <person name="Putnam N.H."/>
            <person name="Butts T."/>
            <person name="Ferrier D.E.K."/>
            <person name="Furlong R.F."/>
            <person name="Hellsten U."/>
            <person name="Kawashima T."/>
            <person name="Robinson-Rechavi M."/>
            <person name="Shoguchi E."/>
            <person name="Terry A."/>
            <person name="Yu J.-K."/>
            <person name="Benito-Gutierrez E.L."/>
            <person name="Dubchak I."/>
            <person name="Garcia-Fernandez J."/>
            <person name="Gibson-Brown J.J."/>
            <person name="Grigoriev I.V."/>
            <person name="Horton A.C."/>
            <person name="de Jong P.J."/>
            <person name="Jurka J."/>
            <person name="Kapitonov V.V."/>
            <person name="Kohara Y."/>
            <person name="Kuroki Y."/>
            <person name="Lindquist E."/>
            <person name="Lucas S."/>
            <person name="Osoegawa K."/>
            <person name="Pennacchio L.A."/>
            <person name="Salamov A.A."/>
            <person name="Satou Y."/>
            <person name="Sauka-Spengler T."/>
            <person name="Schmutz J."/>
            <person name="Shin-I T."/>
            <person name="Toyoda A."/>
            <person name="Bronner-Fraser M."/>
            <person name="Fujiyama A."/>
            <person name="Holland L.Z."/>
            <person name="Holland P.W.H."/>
            <person name="Satoh N."/>
            <person name="Rokhsar D.S."/>
        </authorList>
    </citation>
    <scope>NUCLEOTIDE SEQUENCE [LARGE SCALE GENOMIC DNA]</scope>
    <source>
        <strain evidence="8">S238N-H82</strain>
        <tissue evidence="8">Testes</tissue>
    </source>
</reference>
<evidence type="ECO:0000256" key="3">
    <source>
        <dbReference type="ARBA" id="ARBA00022692"/>
    </source>
</evidence>
<dbReference type="InterPro" id="IPR013122">
    <property type="entry name" value="PKD1_2_channel"/>
</dbReference>
<evidence type="ECO:0000256" key="6">
    <source>
        <dbReference type="SAM" id="Phobius"/>
    </source>
</evidence>
<dbReference type="GO" id="GO:0005509">
    <property type="term" value="F:calcium ion binding"/>
    <property type="evidence" value="ECO:0007669"/>
    <property type="project" value="InterPro"/>
</dbReference>
<feature type="domain" description="Polycystin cation channel PKD1/PKD2" evidence="7">
    <location>
        <begin position="88"/>
        <end position="274"/>
    </location>
</feature>
<evidence type="ECO:0000256" key="2">
    <source>
        <dbReference type="ARBA" id="ARBA00007200"/>
    </source>
</evidence>
<dbReference type="InterPro" id="IPR051223">
    <property type="entry name" value="Polycystin"/>
</dbReference>
<dbReference type="GO" id="GO:0016020">
    <property type="term" value="C:membrane"/>
    <property type="evidence" value="ECO:0007669"/>
    <property type="project" value="UniProtKB-SubCell"/>
</dbReference>
<proteinExistence type="inferred from homology"/>
<feature type="transmembrane region" description="Helical" evidence="6">
    <location>
        <begin position="244"/>
        <end position="269"/>
    </location>
</feature>
<evidence type="ECO:0000256" key="1">
    <source>
        <dbReference type="ARBA" id="ARBA00004141"/>
    </source>
</evidence>
<keyword evidence="5 6" id="KW-0472">Membrane</keyword>
<gene>
    <name evidence="8" type="ORF">BRAFLDRAFT_106424</name>
</gene>
<dbReference type="STRING" id="7739.C3ZY53"/>
<keyword evidence="3 6" id="KW-0812">Transmembrane</keyword>
<dbReference type="InParanoid" id="C3ZY53"/>
<evidence type="ECO:0000259" key="7">
    <source>
        <dbReference type="Pfam" id="PF08016"/>
    </source>
</evidence>
<keyword evidence="4 6" id="KW-1133">Transmembrane helix</keyword>
<dbReference type="PANTHER" id="PTHR10877:SF194">
    <property type="entry name" value="LOCATION OF VULVA DEFECTIVE 1"/>
    <property type="match status" value="1"/>
</dbReference>
<dbReference type="eggNOG" id="KOG3599">
    <property type="taxonomic scope" value="Eukaryota"/>
</dbReference>
<dbReference type="Pfam" id="PF08016">
    <property type="entry name" value="PKD_channel"/>
    <property type="match status" value="1"/>
</dbReference>
<accession>C3ZY53</accession>
<feature type="transmembrane region" description="Helical" evidence="6">
    <location>
        <begin position="186"/>
        <end position="208"/>
    </location>
</feature>
<evidence type="ECO:0000256" key="4">
    <source>
        <dbReference type="ARBA" id="ARBA00022989"/>
    </source>
</evidence>
<dbReference type="PANTHER" id="PTHR10877">
    <property type="entry name" value="POLYCYSTIN FAMILY MEMBER"/>
    <property type="match status" value="1"/>
</dbReference>
<dbReference type="EMBL" id="GG666721">
    <property type="protein sequence ID" value="EEN42535.1"/>
    <property type="molecule type" value="Genomic_DNA"/>
</dbReference>
<organism>
    <name type="scientific">Branchiostoma floridae</name>
    <name type="common">Florida lancelet</name>
    <name type="synonym">Amphioxus</name>
    <dbReference type="NCBI Taxonomy" id="7739"/>
    <lineage>
        <taxon>Eukaryota</taxon>
        <taxon>Metazoa</taxon>
        <taxon>Chordata</taxon>
        <taxon>Cephalochordata</taxon>
        <taxon>Leptocardii</taxon>
        <taxon>Amphioxiformes</taxon>
        <taxon>Branchiostomatidae</taxon>
        <taxon>Branchiostoma</taxon>
    </lineage>
</organism>
<comment type="similarity">
    <text evidence="2">Belongs to the polycystin family.</text>
</comment>
<feature type="transmembrane region" description="Helical" evidence="6">
    <location>
        <begin position="94"/>
        <end position="115"/>
    </location>
</feature>
<dbReference type="InterPro" id="IPR003915">
    <property type="entry name" value="PKD_2"/>
</dbReference>